<evidence type="ECO:0000313" key="2">
    <source>
        <dbReference type="EMBL" id="KAF6214171.1"/>
    </source>
</evidence>
<keyword evidence="1" id="KW-0732">Signal</keyword>
<evidence type="ECO:0000256" key="1">
    <source>
        <dbReference type="SAM" id="SignalP"/>
    </source>
</evidence>
<accession>A0A8S9Y0T6</accession>
<dbReference type="Proteomes" id="UP000466442">
    <property type="component" value="Unassembled WGS sequence"/>
</dbReference>
<sequence length="196" mass="22011">MNTFIILMSLVFATSSADYIEGMRALAVASRDLSSSIDTIHNIYLDAFHSVKDLFLRQIPQNINLILNELEKMVTKLYGNTVGRFVGYARKSASREVNQTTHRVSDLLQNTVSAVMKVVRGDIPNFIRAVIGWIKNVIVLMYQGTIEKLFSVAGNETTGMRALHDNSNLAMRLKFPPSWKKANSKPIIWQHAHSSS</sequence>
<feature type="chain" id="PRO_5035796213" evidence="1">
    <location>
        <begin position="18"/>
        <end position="196"/>
    </location>
</feature>
<name>A0A8S9Y0T6_APOLU</name>
<dbReference type="AlphaFoldDB" id="A0A8S9Y0T6"/>
<dbReference type="EMBL" id="WIXP02000002">
    <property type="protein sequence ID" value="KAF6214171.1"/>
    <property type="molecule type" value="Genomic_DNA"/>
</dbReference>
<reference evidence="2" key="1">
    <citation type="journal article" date="2021" name="Mol. Ecol. Resour.">
        <title>Apolygus lucorum genome provides insights into omnivorousness and mesophyll feeding.</title>
        <authorList>
            <person name="Liu Y."/>
            <person name="Liu H."/>
            <person name="Wang H."/>
            <person name="Huang T."/>
            <person name="Liu B."/>
            <person name="Yang B."/>
            <person name="Yin L."/>
            <person name="Li B."/>
            <person name="Zhang Y."/>
            <person name="Zhang S."/>
            <person name="Jiang F."/>
            <person name="Zhang X."/>
            <person name="Ren Y."/>
            <person name="Wang B."/>
            <person name="Wang S."/>
            <person name="Lu Y."/>
            <person name="Wu K."/>
            <person name="Fan W."/>
            <person name="Wang G."/>
        </authorList>
    </citation>
    <scope>NUCLEOTIDE SEQUENCE</scope>
    <source>
        <strain evidence="2">12Hb</strain>
    </source>
</reference>
<comment type="caution">
    <text evidence="2">The sequence shown here is derived from an EMBL/GenBank/DDBJ whole genome shotgun (WGS) entry which is preliminary data.</text>
</comment>
<feature type="signal peptide" evidence="1">
    <location>
        <begin position="1"/>
        <end position="17"/>
    </location>
</feature>
<evidence type="ECO:0000313" key="3">
    <source>
        <dbReference type="Proteomes" id="UP000466442"/>
    </source>
</evidence>
<gene>
    <name evidence="2" type="ORF">GE061_008910</name>
</gene>
<keyword evidence="3" id="KW-1185">Reference proteome</keyword>
<protein>
    <submittedName>
        <fullName evidence="2">Uncharacterized protein</fullName>
    </submittedName>
</protein>
<organism evidence="2 3">
    <name type="scientific">Apolygus lucorum</name>
    <name type="common">Small green plant bug</name>
    <name type="synonym">Lygocoris lucorum</name>
    <dbReference type="NCBI Taxonomy" id="248454"/>
    <lineage>
        <taxon>Eukaryota</taxon>
        <taxon>Metazoa</taxon>
        <taxon>Ecdysozoa</taxon>
        <taxon>Arthropoda</taxon>
        <taxon>Hexapoda</taxon>
        <taxon>Insecta</taxon>
        <taxon>Pterygota</taxon>
        <taxon>Neoptera</taxon>
        <taxon>Paraneoptera</taxon>
        <taxon>Hemiptera</taxon>
        <taxon>Heteroptera</taxon>
        <taxon>Panheteroptera</taxon>
        <taxon>Cimicomorpha</taxon>
        <taxon>Miridae</taxon>
        <taxon>Mirini</taxon>
        <taxon>Apolygus</taxon>
    </lineage>
</organism>
<proteinExistence type="predicted"/>